<keyword evidence="2" id="KW-1185">Reference proteome</keyword>
<sequence>MKAWNAIGSDSFARLGQSSGAKQRIAIPVAGGSDRDRRVAMALVEDTEIDAVDAGIVAGSGRQQPGAPSVAAVQEKVGANGTNAGADYLVRINRALFI</sequence>
<dbReference type="Proteomes" id="UP000585437">
    <property type="component" value="Unassembled WGS sequence"/>
</dbReference>
<comment type="caution">
    <text evidence="1">The sequence shown here is derived from an EMBL/GenBank/DDBJ whole genome shotgun (WGS) entry which is preliminary data.</text>
</comment>
<proteinExistence type="predicted"/>
<accession>A0A7X0JQM8</accession>
<dbReference type="Gene3D" id="3.40.50.720">
    <property type="entry name" value="NAD(P)-binding Rossmann-like Domain"/>
    <property type="match status" value="1"/>
</dbReference>
<protein>
    <submittedName>
        <fullName evidence="1">Putative dinucleotide-binding enzyme</fullName>
    </submittedName>
</protein>
<dbReference type="AlphaFoldDB" id="A0A7X0JQM8"/>
<name>A0A7X0JQM8_9HYPH</name>
<dbReference type="RefSeq" id="WP_184656110.1">
    <property type="nucleotide sequence ID" value="NZ_JACHBU010000017.1"/>
</dbReference>
<organism evidence="1 2">
    <name type="scientific">Rhizobium soli</name>
    <dbReference type="NCBI Taxonomy" id="424798"/>
    <lineage>
        <taxon>Bacteria</taxon>
        <taxon>Pseudomonadati</taxon>
        <taxon>Pseudomonadota</taxon>
        <taxon>Alphaproteobacteria</taxon>
        <taxon>Hyphomicrobiales</taxon>
        <taxon>Rhizobiaceae</taxon>
        <taxon>Rhizobium/Agrobacterium group</taxon>
        <taxon>Rhizobium</taxon>
    </lineage>
</organism>
<gene>
    <name evidence="1" type="ORF">F4695_004500</name>
</gene>
<evidence type="ECO:0000313" key="2">
    <source>
        <dbReference type="Proteomes" id="UP000585437"/>
    </source>
</evidence>
<evidence type="ECO:0000313" key="1">
    <source>
        <dbReference type="EMBL" id="MBB6511102.1"/>
    </source>
</evidence>
<reference evidence="1 2" key="1">
    <citation type="submission" date="2020-08" db="EMBL/GenBank/DDBJ databases">
        <title>The Agave Microbiome: Exploring the role of microbial communities in plant adaptations to desert environments.</title>
        <authorList>
            <person name="Partida-Martinez L.P."/>
        </authorList>
    </citation>
    <scope>NUCLEOTIDE SEQUENCE [LARGE SCALE GENOMIC DNA]</scope>
    <source>
        <strain evidence="1 2">AS3.12</strain>
    </source>
</reference>
<dbReference type="EMBL" id="JACHBU010000017">
    <property type="protein sequence ID" value="MBB6511102.1"/>
    <property type="molecule type" value="Genomic_DNA"/>
</dbReference>